<keyword evidence="1" id="KW-1185">Reference proteome</keyword>
<proteinExistence type="predicted"/>
<reference evidence="2" key="1">
    <citation type="submission" date="2022-11" db="UniProtKB">
        <authorList>
            <consortium name="WormBaseParasite"/>
        </authorList>
    </citation>
    <scope>IDENTIFICATION</scope>
</reference>
<evidence type="ECO:0000313" key="1">
    <source>
        <dbReference type="Proteomes" id="UP000887565"/>
    </source>
</evidence>
<evidence type="ECO:0000313" key="2">
    <source>
        <dbReference type="WBParaSite" id="nRc.2.0.1.t06555-RA"/>
    </source>
</evidence>
<sequence>MFMLSRPKANSGVGKVVEREKRGKKRLWQKVHVVHFRGMLEISCYLLKQDRMFLSGFQIRLRLQLVQAVIWNFHKEMCHFLLVKEKSQIKCKHIWKLCLNQLHLSAALLSSAPSATS</sequence>
<dbReference type="WBParaSite" id="nRc.2.0.1.t06555-RA">
    <property type="protein sequence ID" value="nRc.2.0.1.t06555-RA"/>
    <property type="gene ID" value="nRc.2.0.1.g06555"/>
</dbReference>
<dbReference type="AlphaFoldDB" id="A0A915HXK6"/>
<protein>
    <submittedName>
        <fullName evidence="2">Uncharacterized protein</fullName>
    </submittedName>
</protein>
<accession>A0A915HXK6</accession>
<name>A0A915HXK6_ROMCU</name>
<organism evidence="1 2">
    <name type="scientific">Romanomermis culicivorax</name>
    <name type="common">Nematode worm</name>
    <dbReference type="NCBI Taxonomy" id="13658"/>
    <lineage>
        <taxon>Eukaryota</taxon>
        <taxon>Metazoa</taxon>
        <taxon>Ecdysozoa</taxon>
        <taxon>Nematoda</taxon>
        <taxon>Enoplea</taxon>
        <taxon>Dorylaimia</taxon>
        <taxon>Mermithida</taxon>
        <taxon>Mermithoidea</taxon>
        <taxon>Mermithidae</taxon>
        <taxon>Romanomermis</taxon>
    </lineage>
</organism>
<dbReference type="Proteomes" id="UP000887565">
    <property type="component" value="Unplaced"/>
</dbReference>